<dbReference type="InterPro" id="IPR003593">
    <property type="entry name" value="AAA+_ATPase"/>
</dbReference>
<evidence type="ECO:0000313" key="17">
    <source>
        <dbReference type="Proteomes" id="UP001164733"/>
    </source>
</evidence>
<feature type="transmembrane region" description="Helical" evidence="12">
    <location>
        <begin position="167"/>
        <end position="188"/>
    </location>
</feature>
<sequence>MIKILKCKIPFIKQTTNTECGSACLTMILNYYGNHVEIHKISEECGMNRNGITIKTLKKVAKDYGLDCKAYKINSLNSLNDLNHDIILPSIVLIRENHFIILENIVNKRYFIIDPNGGRKILNEEDMKKVFLGFLVVLKPNNTFIQNKNKNKWNTMVETLRKQKSNLCYITILSLVIQMFILCIPFIIQHLIDNIILKQTINIVNRISILNLTIITVYGIVSYIRKQYIIKFQTILYGDITKEFIKKFLNLPMNFFELRATKDLKTLLNNINIISENISNFVTTMIPDTFMIFILMVIMITKSIKLSLIVIFLAIMKYTLFYLASKKLKNKCGGFEGNIQSYLVECLNRINLIKYTGMEENIFASCNNIFNNDIKMSNKKSKIKSFIESTTVSIRITMPIVILCFGVSDVIKGTLSIGSLLGFILIVIIFLCTMESLVSNIQKIRISRSIIDKFDEVMNYKEYEQNTHKEKIETIKTLEFEKVYFSYNKFSDSILKNISFKFNEGEKVAIIGATGAGKTTLTKLILGFYKANSGNIKINGIDINSLNMTTLRRNIGIVLQESYFFNDTIRNNIDISGNLQLEDIRNAAKKVCIDDEFMRLPLKYNTFIGEAGKNISGGQRKRIAIARALVNKPSIVIFDEALSELGEVTEKQICENLNNLKITQVFITQKLSTIKDADKIIVMDNGEIIKEITYEKLISKNAYCKSYKSEQ</sequence>
<dbReference type="InterPro" id="IPR011527">
    <property type="entry name" value="ABC1_TM_dom"/>
</dbReference>
<keyword evidence="7" id="KW-0067">ATP-binding</keyword>
<keyword evidence="4 12" id="KW-0812">Transmembrane</keyword>
<gene>
    <name evidence="16" type="ORF">LL038_25425</name>
</gene>
<dbReference type="PANTHER" id="PTHR24221">
    <property type="entry name" value="ATP-BINDING CASSETTE SUB-FAMILY B"/>
    <property type="match status" value="1"/>
</dbReference>
<dbReference type="Pfam" id="PF00664">
    <property type="entry name" value="ABC_membrane"/>
    <property type="match status" value="1"/>
</dbReference>
<keyword evidence="11" id="KW-0080">Bacteriocin transport</keyword>
<dbReference type="GO" id="GO:0005524">
    <property type="term" value="F:ATP binding"/>
    <property type="evidence" value="ECO:0007669"/>
    <property type="project" value="UniProtKB-KW"/>
</dbReference>
<dbReference type="PROSITE" id="PS50990">
    <property type="entry name" value="PEPTIDASE_C39"/>
    <property type="match status" value="1"/>
</dbReference>
<evidence type="ECO:0000256" key="7">
    <source>
        <dbReference type="ARBA" id="ARBA00022840"/>
    </source>
</evidence>
<dbReference type="GO" id="GO:0008234">
    <property type="term" value="F:cysteine-type peptidase activity"/>
    <property type="evidence" value="ECO:0007669"/>
    <property type="project" value="UniProtKB-KW"/>
</dbReference>
<dbReference type="RefSeq" id="WP_216126985.1">
    <property type="nucleotide sequence ID" value="NZ_CP086242.1"/>
</dbReference>
<keyword evidence="16" id="KW-0614">Plasmid</keyword>
<proteinExistence type="predicted"/>
<dbReference type="GO" id="GO:0015031">
    <property type="term" value="P:protein transport"/>
    <property type="evidence" value="ECO:0007669"/>
    <property type="project" value="UniProtKB-KW"/>
</dbReference>
<dbReference type="EMBL" id="CP086242">
    <property type="protein sequence ID" value="WAG63348.1"/>
    <property type="molecule type" value="Genomic_DNA"/>
</dbReference>
<keyword evidence="8" id="KW-0653">Protein transport</keyword>
<evidence type="ECO:0000256" key="1">
    <source>
        <dbReference type="ARBA" id="ARBA00004651"/>
    </source>
</evidence>
<feature type="domain" description="ABC transmembrane type-1" evidence="14">
    <location>
        <begin position="170"/>
        <end position="431"/>
    </location>
</feature>
<dbReference type="PROSITE" id="PS50929">
    <property type="entry name" value="ABC_TM1F"/>
    <property type="match status" value="1"/>
</dbReference>
<evidence type="ECO:0000256" key="12">
    <source>
        <dbReference type="SAM" id="Phobius"/>
    </source>
</evidence>
<dbReference type="SMART" id="SM00382">
    <property type="entry name" value="AAA"/>
    <property type="match status" value="1"/>
</dbReference>
<evidence type="ECO:0000259" key="13">
    <source>
        <dbReference type="PROSITE" id="PS50893"/>
    </source>
</evidence>
<dbReference type="PROSITE" id="PS00211">
    <property type="entry name" value="ABC_TRANSPORTER_1"/>
    <property type="match status" value="1"/>
</dbReference>
<keyword evidence="10 12" id="KW-0472">Membrane</keyword>
<dbReference type="Pfam" id="PF00005">
    <property type="entry name" value="ABC_tran"/>
    <property type="match status" value="1"/>
</dbReference>
<dbReference type="InterPro" id="IPR003439">
    <property type="entry name" value="ABC_transporter-like_ATP-bd"/>
</dbReference>
<dbReference type="GO" id="GO:0034040">
    <property type="term" value="F:ATPase-coupled lipid transmembrane transporter activity"/>
    <property type="evidence" value="ECO:0007669"/>
    <property type="project" value="TreeGrafter"/>
</dbReference>
<dbReference type="GO" id="GO:0043213">
    <property type="term" value="P:bacteriocin transport"/>
    <property type="evidence" value="ECO:0007669"/>
    <property type="project" value="UniProtKB-KW"/>
</dbReference>
<evidence type="ECO:0000259" key="14">
    <source>
        <dbReference type="PROSITE" id="PS50929"/>
    </source>
</evidence>
<organism evidence="16 17">
    <name type="scientific">Clostridium estertheticum</name>
    <dbReference type="NCBI Taxonomy" id="238834"/>
    <lineage>
        <taxon>Bacteria</taxon>
        <taxon>Bacillati</taxon>
        <taxon>Bacillota</taxon>
        <taxon>Clostridia</taxon>
        <taxon>Eubacteriales</taxon>
        <taxon>Clostridiaceae</taxon>
        <taxon>Clostridium</taxon>
    </lineage>
</organism>
<dbReference type="GO" id="GO:0006508">
    <property type="term" value="P:proteolysis"/>
    <property type="evidence" value="ECO:0007669"/>
    <property type="project" value="InterPro"/>
</dbReference>
<feature type="transmembrane region" description="Helical" evidence="12">
    <location>
        <begin position="203"/>
        <end position="224"/>
    </location>
</feature>
<dbReference type="Proteomes" id="UP001164733">
    <property type="component" value="Plasmid pCF009-c"/>
</dbReference>
<keyword evidence="9 12" id="KW-1133">Transmembrane helix</keyword>
<dbReference type="GO" id="GO:0140359">
    <property type="term" value="F:ABC-type transporter activity"/>
    <property type="evidence" value="ECO:0007669"/>
    <property type="project" value="InterPro"/>
</dbReference>
<feature type="transmembrane region" description="Helical" evidence="12">
    <location>
        <begin position="281"/>
        <end position="300"/>
    </location>
</feature>
<name>A0AA47ERD3_9CLOT</name>
<dbReference type="InterPro" id="IPR017871">
    <property type="entry name" value="ABC_transporter-like_CS"/>
</dbReference>
<protein>
    <submittedName>
        <fullName evidence="16">Peptidase domain-containing ABC transporter</fullName>
    </submittedName>
</protein>
<evidence type="ECO:0000256" key="11">
    <source>
        <dbReference type="ARBA" id="ARBA00043264"/>
    </source>
</evidence>
<dbReference type="InterPro" id="IPR005074">
    <property type="entry name" value="Peptidase_C39"/>
</dbReference>
<dbReference type="PROSITE" id="PS50893">
    <property type="entry name" value="ABC_TRANSPORTER_2"/>
    <property type="match status" value="1"/>
</dbReference>
<dbReference type="AlphaFoldDB" id="A0AA47ERD3"/>
<feature type="transmembrane region" description="Helical" evidence="12">
    <location>
        <begin position="414"/>
        <end position="438"/>
    </location>
</feature>
<evidence type="ECO:0000259" key="15">
    <source>
        <dbReference type="PROSITE" id="PS50990"/>
    </source>
</evidence>
<keyword evidence="6" id="KW-0645">Protease</keyword>
<dbReference type="PANTHER" id="PTHR24221:SF654">
    <property type="entry name" value="ATP-BINDING CASSETTE SUB-FAMILY B MEMBER 6"/>
    <property type="match status" value="1"/>
</dbReference>
<accession>A0AA47ERD3</accession>
<feature type="transmembrane region" description="Helical" evidence="12">
    <location>
        <begin position="306"/>
        <end position="324"/>
    </location>
</feature>
<keyword evidence="6" id="KW-0788">Thiol protease</keyword>
<dbReference type="FunFam" id="3.40.50.300:FF:000299">
    <property type="entry name" value="ABC transporter ATP-binding protein/permease"/>
    <property type="match status" value="1"/>
</dbReference>
<keyword evidence="3" id="KW-1003">Cell membrane</keyword>
<dbReference type="Pfam" id="PF03412">
    <property type="entry name" value="Peptidase_C39"/>
    <property type="match status" value="1"/>
</dbReference>
<evidence type="ECO:0000256" key="10">
    <source>
        <dbReference type="ARBA" id="ARBA00023136"/>
    </source>
</evidence>
<evidence type="ECO:0000256" key="3">
    <source>
        <dbReference type="ARBA" id="ARBA00022475"/>
    </source>
</evidence>
<dbReference type="InterPro" id="IPR039421">
    <property type="entry name" value="Type_1_exporter"/>
</dbReference>
<evidence type="ECO:0000256" key="2">
    <source>
        <dbReference type="ARBA" id="ARBA00022448"/>
    </source>
</evidence>
<dbReference type="GO" id="GO:0005886">
    <property type="term" value="C:plasma membrane"/>
    <property type="evidence" value="ECO:0007669"/>
    <property type="project" value="UniProtKB-SubCell"/>
</dbReference>
<comment type="subcellular location">
    <subcellularLocation>
        <location evidence="1">Cell membrane</location>
        <topology evidence="1">Multi-pass membrane protein</topology>
    </subcellularLocation>
</comment>
<feature type="domain" description="ABC transporter" evidence="13">
    <location>
        <begin position="478"/>
        <end position="710"/>
    </location>
</feature>
<geneLocation type="plasmid" evidence="16 17">
    <name>pCF009-c</name>
</geneLocation>
<evidence type="ECO:0000256" key="4">
    <source>
        <dbReference type="ARBA" id="ARBA00022692"/>
    </source>
</evidence>
<feature type="transmembrane region" description="Helical" evidence="12">
    <location>
        <begin position="385"/>
        <end position="408"/>
    </location>
</feature>
<keyword evidence="6" id="KW-0378">Hydrolase</keyword>
<evidence type="ECO:0000256" key="6">
    <source>
        <dbReference type="ARBA" id="ARBA00022807"/>
    </source>
</evidence>
<reference evidence="16" key="1">
    <citation type="submission" date="2021-11" db="EMBL/GenBank/DDBJ databases">
        <title>Clostridia strains as spoilage organisms.</title>
        <authorList>
            <person name="Wambui J."/>
            <person name="Stevens M.J.A."/>
            <person name="Stephan R."/>
        </authorList>
    </citation>
    <scope>NUCLEOTIDE SEQUENCE</scope>
    <source>
        <strain evidence="16">CF009</strain>
        <plasmid evidence="16">pCF009-c</plasmid>
    </source>
</reference>
<keyword evidence="2" id="KW-0813">Transport</keyword>
<evidence type="ECO:0000256" key="5">
    <source>
        <dbReference type="ARBA" id="ARBA00022741"/>
    </source>
</evidence>
<evidence type="ECO:0000256" key="9">
    <source>
        <dbReference type="ARBA" id="ARBA00022989"/>
    </source>
</evidence>
<dbReference type="GO" id="GO:0016887">
    <property type="term" value="F:ATP hydrolysis activity"/>
    <property type="evidence" value="ECO:0007669"/>
    <property type="project" value="InterPro"/>
</dbReference>
<feature type="domain" description="Peptidase C39" evidence="15">
    <location>
        <begin position="14"/>
        <end position="138"/>
    </location>
</feature>
<evidence type="ECO:0000313" key="16">
    <source>
        <dbReference type="EMBL" id="WAG63348.1"/>
    </source>
</evidence>
<keyword evidence="5" id="KW-0547">Nucleotide-binding</keyword>
<evidence type="ECO:0000256" key="8">
    <source>
        <dbReference type="ARBA" id="ARBA00022927"/>
    </source>
</evidence>